<dbReference type="AlphaFoldDB" id="A0AA36FPL7"/>
<organism evidence="2 3">
    <name type="scientific">Mesorhabditis spiculigera</name>
    <dbReference type="NCBI Taxonomy" id="96644"/>
    <lineage>
        <taxon>Eukaryota</taxon>
        <taxon>Metazoa</taxon>
        <taxon>Ecdysozoa</taxon>
        <taxon>Nematoda</taxon>
        <taxon>Chromadorea</taxon>
        <taxon>Rhabditida</taxon>
        <taxon>Rhabditina</taxon>
        <taxon>Rhabditomorpha</taxon>
        <taxon>Rhabditoidea</taxon>
        <taxon>Rhabditidae</taxon>
        <taxon>Mesorhabditinae</taxon>
        <taxon>Mesorhabditis</taxon>
    </lineage>
</organism>
<comment type="caution">
    <text evidence="2">The sequence shown here is derived from an EMBL/GenBank/DDBJ whole genome shotgun (WGS) entry which is preliminary data.</text>
</comment>
<dbReference type="PANTHER" id="PTHR23021">
    <property type="entry name" value="SERPENTINE RECEPTOR, CLASS T"/>
    <property type="match status" value="1"/>
</dbReference>
<feature type="transmembrane region" description="Helical" evidence="1">
    <location>
        <begin position="73"/>
        <end position="96"/>
    </location>
</feature>
<feature type="transmembrane region" description="Helical" evidence="1">
    <location>
        <begin position="191"/>
        <end position="207"/>
    </location>
</feature>
<dbReference type="Pfam" id="PF10321">
    <property type="entry name" value="7TM_GPCR_Srt"/>
    <property type="match status" value="1"/>
</dbReference>
<reference evidence="2" key="1">
    <citation type="submission" date="2023-06" db="EMBL/GenBank/DDBJ databases">
        <authorList>
            <person name="Delattre M."/>
        </authorList>
    </citation>
    <scope>NUCLEOTIDE SEQUENCE</scope>
    <source>
        <strain evidence="2">AF72</strain>
    </source>
</reference>
<dbReference type="EMBL" id="CATQJA010000222">
    <property type="protein sequence ID" value="CAJ0558145.1"/>
    <property type="molecule type" value="Genomic_DNA"/>
</dbReference>
<feature type="non-terminal residue" evidence="2">
    <location>
        <position position="217"/>
    </location>
</feature>
<sequence length="217" mass="25135">MDFTTNFDWEGNLTDASNRWSAAAKFEQKWIVEAEESLLGELFDLIHPIYWQYVHRECLELDGMYQKYNDQKLGLIFLAIAVVFEFLYLPVVLVMLKPEFIQHSCYKIMLAMGVIDLVTLIVNGTQAIVFGYFLLVGGSICSYPLTNVWLGIWALALWYGYSALSVLLGLNRVLQFSTPKLAEQLFDKHRIYFWLGIPIFYMVMTLLKRTRVNSTQS</sequence>
<feature type="transmembrane region" description="Helical" evidence="1">
    <location>
        <begin position="148"/>
        <end position="170"/>
    </location>
</feature>
<dbReference type="Proteomes" id="UP001177023">
    <property type="component" value="Unassembled WGS sequence"/>
</dbReference>
<dbReference type="InterPro" id="IPR019425">
    <property type="entry name" value="7TM_GPCR_serpentine_rcpt_Srt"/>
</dbReference>
<evidence type="ECO:0000313" key="3">
    <source>
        <dbReference type="Proteomes" id="UP001177023"/>
    </source>
</evidence>
<keyword evidence="1" id="KW-1133">Transmembrane helix</keyword>
<proteinExistence type="predicted"/>
<keyword evidence="1" id="KW-0812">Transmembrane</keyword>
<name>A0AA36FPL7_9BILA</name>
<keyword evidence="1" id="KW-0472">Membrane</keyword>
<keyword evidence="3" id="KW-1185">Reference proteome</keyword>
<protein>
    <submittedName>
        <fullName evidence="2">Uncharacterized protein</fullName>
    </submittedName>
</protein>
<evidence type="ECO:0000256" key="1">
    <source>
        <dbReference type="SAM" id="Phobius"/>
    </source>
</evidence>
<gene>
    <name evidence="2" type="ORF">MSPICULIGERA_LOCUS881</name>
</gene>
<feature type="transmembrane region" description="Helical" evidence="1">
    <location>
        <begin position="108"/>
        <end position="136"/>
    </location>
</feature>
<accession>A0AA36FPL7</accession>
<evidence type="ECO:0000313" key="2">
    <source>
        <dbReference type="EMBL" id="CAJ0558145.1"/>
    </source>
</evidence>